<dbReference type="InterPro" id="IPR036775">
    <property type="entry name" value="DNA_pol_Y-fam_lit_finger_sf"/>
</dbReference>
<keyword evidence="2" id="KW-0237">DNA synthesis</keyword>
<dbReference type="FunFam" id="3.30.70.270:FF:000013">
    <property type="entry name" value="Polymerase (DNA directed) iota"/>
    <property type="match status" value="1"/>
</dbReference>
<feature type="region of interest" description="Disordered" evidence="4">
    <location>
        <begin position="483"/>
        <end position="541"/>
    </location>
</feature>
<evidence type="ECO:0000256" key="1">
    <source>
        <dbReference type="ARBA" id="ARBA00010945"/>
    </source>
</evidence>
<dbReference type="FunFam" id="3.30.1490.100:FF:000003">
    <property type="entry name" value="Polymerase (DNA directed) iota"/>
    <property type="match status" value="1"/>
</dbReference>
<name>H3CEQ6_TETNG</name>
<keyword evidence="7" id="KW-1185">Reference proteome</keyword>
<dbReference type="InterPro" id="IPR043502">
    <property type="entry name" value="DNA/RNA_pol_sf"/>
</dbReference>
<accession>H3CEQ6</accession>
<dbReference type="GO" id="GO:0019985">
    <property type="term" value="P:translesion synthesis"/>
    <property type="evidence" value="ECO:0007669"/>
    <property type="project" value="TreeGrafter"/>
</dbReference>
<comment type="similarity">
    <text evidence="1">Belongs to the DNA polymerase type-Y family.</text>
</comment>
<dbReference type="InterPro" id="IPR053848">
    <property type="entry name" value="IMS_HHH_1"/>
</dbReference>
<organism evidence="6 7">
    <name type="scientific">Tetraodon nigroviridis</name>
    <name type="common">Spotted green pufferfish</name>
    <name type="synonym">Chelonodon nigroviridis</name>
    <dbReference type="NCBI Taxonomy" id="99883"/>
    <lineage>
        <taxon>Eukaryota</taxon>
        <taxon>Metazoa</taxon>
        <taxon>Chordata</taxon>
        <taxon>Craniata</taxon>
        <taxon>Vertebrata</taxon>
        <taxon>Euteleostomi</taxon>
        <taxon>Actinopterygii</taxon>
        <taxon>Neopterygii</taxon>
        <taxon>Teleostei</taxon>
        <taxon>Neoteleostei</taxon>
        <taxon>Acanthomorphata</taxon>
        <taxon>Eupercaria</taxon>
        <taxon>Tetraodontiformes</taxon>
        <taxon>Tetradontoidea</taxon>
        <taxon>Tetraodontidae</taxon>
        <taxon>Tetraodon</taxon>
    </lineage>
</organism>
<feature type="region of interest" description="Disordered" evidence="4">
    <location>
        <begin position="669"/>
        <end position="711"/>
    </location>
</feature>
<dbReference type="GO" id="GO:0006281">
    <property type="term" value="P:DNA repair"/>
    <property type="evidence" value="ECO:0007669"/>
    <property type="project" value="InterPro"/>
</dbReference>
<dbReference type="GeneTree" id="ENSGT00940000159487"/>
<feature type="domain" description="UmuC" evidence="5">
    <location>
        <begin position="40"/>
        <end position="250"/>
    </location>
</feature>
<dbReference type="InterPro" id="IPR025527">
    <property type="entry name" value="HUWE1/Rev1_UBM"/>
</dbReference>
<dbReference type="InterPro" id="IPR001126">
    <property type="entry name" value="UmuC"/>
</dbReference>
<dbReference type="Gene3D" id="3.30.70.270">
    <property type="match status" value="1"/>
</dbReference>
<dbReference type="OMA" id="DCEFPGN"/>
<feature type="compositionally biased region" description="Polar residues" evidence="4">
    <location>
        <begin position="611"/>
        <end position="627"/>
    </location>
</feature>
<reference evidence="6" key="2">
    <citation type="submission" date="2025-08" db="UniProtKB">
        <authorList>
            <consortium name="Ensembl"/>
        </authorList>
    </citation>
    <scope>IDENTIFICATION</scope>
</reference>
<feature type="region of interest" description="Disordered" evidence="4">
    <location>
        <begin position="604"/>
        <end position="627"/>
    </location>
</feature>
<dbReference type="GO" id="GO:0003887">
    <property type="term" value="F:DNA-directed DNA polymerase activity"/>
    <property type="evidence" value="ECO:0007669"/>
    <property type="project" value="InterPro"/>
</dbReference>
<dbReference type="Gene3D" id="6.10.250.1630">
    <property type="match status" value="2"/>
</dbReference>
<dbReference type="Proteomes" id="UP000007303">
    <property type="component" value="Unassembled WGS sequence"/>
</dbReference>
<dbReference type="STRING" id="99883.ENSTNIP00000006730"/>
<reference evidence="6" key="3">
    <citation type="submission" date="2025-09" db="UniProtKB">
        <authorList>
            <consortium name="Ensembl"/>
        </authorList>
    </citation>
    <scope>IDENTIFICATION</scope>
</reference>
<dbReference type="SUPFAM" id="SSF56672">
    <property type="entry name" value="DNA/RNA polymerases"/>
    <property type="match status" value="1"/>
</dbReference>
<evidence type="ECO:0000256" key="4">
    <source>
        <dbReference type="SAM" id="MobiDB-lite"/>
    </source>
</evidence>
<feature type="region of interest" description="Disordered" evidence="4">
    <location>
        <begin position="570"/>
        <end position="589"/>
    </location>
</feature>
<dbReference type="Gene3D" id="3.40.1170.60">
    <property type="match status" value="1"/>
</dbReference>
<dbReference type="InParanoid" id="H3CEQ6"/>
<dbReference type="Ensembl" id="ENSTNIT00000006881.1">
    <property type="protein sequence ID" value="ENSTNIP00000006730.1"/>
    <property type="gene ID" value="ENSTNIG00000004113.1"/>
</dbReference>
<sequence length="711" mass="79275">CENDTDEDEKEWESSFVDSDPLELAVPEAAAASTSAHRIILHFDLDCFYAQVEMIRNPALREVPLGIQQKYIIVTCNYVAREMGVTKLMSVANAKEKCPQLVLVKGEDLTHYREVSYKVTELLMSYCPLVERLGFDENFMDVTEMVERRLAETSELDISFKGHVYGHVSAEVKATDHARLALGSHIAAELREAIHCKLGLTGCAGIATNKLLAKLVSGTFKPNQQTSLLPENISDIVGCLSSLRKVPGVGHQTAKKLQDLGIFTVKELQHFPVNHLVGEFGRTAQRLKSLVLGVDDSPVTPTGAPQSLSDEDSFKKMSSTKECLEKIEELLRSLVERTRMRKDNRQPQTFRLTIRRYSATNKWFNRESRQAPIPNHVGQKITSGSKEDAVAQLVPLAMKLFHKMVDTSAFFHLTLINVCFSNLRNRAAAASGKSSITSFFVHSNTKQTPKQYHSYIVCTKMYFNFFLLFFCFHRQESSFHSKAHDLSASSTTTQRTSKSDSSKQSNVVAVEESPHQKIPHSTVTPAHDGTDAPATDRLPPNVDPEVFRCLPKEIQMELLSSALMDSVPSVSSAQPMNFPHTTESESTESCEDSARFIGHQAGEKMECSDKGSVSNLPADTSSSSEANAFEEQTLSLLRSFDCEFPRNVDPKVFSELPLDVQQELMSEWKQKKPVLKSPSSRKTAGSMMNKDRRTAGKNTQANSLLKYFKPS</sequence>
<dbReference type="Gene3D" id="3.30.1490.100">
    <property type="entry name" value="DNA polymerase, Y-family, little finger domain"/>
    <property type="match status" value="1"/>
</dbReference>
<dbReference type="FunFam" id="3.40.1170.60:FF:000006">
    <property type="entry name" value="DNA polymerase iota"/>
    <property type="match status" value="1"/>
</dbReference>
<keyword evidence="3" id="KW-0808">Transferase</keyword>
<evidence type="ECO:0000313" key="6">
    <source>
        <dbReference type="Ensembl" id="ENSTNIP00000006730.1"/>
    </source>
</evidence>
<reference evidence="7" key="1">
    <citation type="journal article" date="2004" name="Nature">
        <title>Genome duplication in the teleost fish Tetraodon nigroviridis reveals the early vertebrate proto-karyotype.</title>
        <authorList>
            <person name="Jaillon O."/>
            <person name="Aury J.-M."/>
            <person name="Brunet F."/>
            <person name="Petit J.-L."/>
            <person name="Stange-Thomann N."/>
            <person name="Mauceli E."/>
            <person name="Bouneau L."/>
            <person name="Fischer C."/>
            <person name="Ozouf-Costaz C."/>
            <person name="Bernot A."/>
            <person name="Nicaud S."/>
            <person name="Jaffe D."/>
            <person name="Fisher S."/>
            <person name="Lutfalla G."/>
            <person name="Dossat C."/>
            <person name="Segurens B."/>
            <person name="Dasilva C."/>
            <person name="Salanoubat M."/>
            <person name="Levy M."/>
            <person name="Boudet N."/>
            <person name="Castellano S."/>
            <person name="Anthouard V."/>
            <person name="Jubin C."/>
            <person name="Castelli V."/>
            <person name="Katinka M."/>
            <person name="Vacherie B."/>
            <person name="Biemont C."/>
            <person name="Skalli Z."/>
            <person name="Cattolico L."/>
            <person name="Poulain J."/>
            <person name="De Berardinis V."/>
            <person name="Cruaud C."/>
            <person name="Duprat S."/>
            <person name="Brottier P."/>
            <person name="Coutanceau J.-P."/>
            <person name="Gouzy J."/>
            <person name="Parra G."/>
            <person name="Lardier G."/>
            <person name="Chapple C."/>
            <person name="McKernan K.J."/>
            <person name="McEwan P."/>
            <person name="Bosak S."/>
            <person name="Kellis M."/>
            <person name="Volff J.-N."/>
            <person name="Guigo R."/>
            <person name="Zody M.C."/>
            <person name="Mesirov J."/>
            <person name="Lindblad-Toh K."/>
            <person name="Birren B."/>
            <person name="Nusbaum C."/>
            <person name="Kahn D."/>
            <person name="Robinson-Rechavi M."/>
            <person name="Laudet V."/>
            <person name="Schachter V."/>
            <person name="Quetier F."/>
            <person name="Saurin W."/>
            <person name="Scarpelli C."/>
            <person name="Wincker P."/>
            <person name="Lander E.S."/>
            <person name="Weissenbach J."/>
            <person name="Roest Crollius H."/>
        </authorList>
    </citation>
    <scope>NUCLEOTIDE SEQUENCE [LARGE SCALE GENOMIC DNA]</scope>
</reference>
<dbReference type="PIRSF" id="PIRSF036603">
    <property type="entry name" value="DPol_eta"/>
    <property type="match status" value="1"/>
</dbReference>
<dbReference type="HOGENOM" id="CLU_012348_9_0_1"/>
<dbReference type="SUPFAM" id="SSF100879">
    <property type="entry name" value="Lesion bypass DNA polymerase (Y-family), little finger domain"/>
    <property type="match status" value="1"/>
</dbReference>
<protein>
    <submittedName>
        <fullName evidence="6">Polymerase (DNA directed) iota</fullName>
    </submittedName>
</protein>
<dbReference type="PANTHER" id="PTHR46404:SF1">
    <property type="entry name" value="DNA POLYMERASE IOTA"/>
    <property type="match status" value="1"/>
</dbReference>
<dbReference type="InterPro" id="IPR017961">
    <property type="entry name" value="DNA_pol_Y-fam_little_finger"/>
</dbReference>
<dbReference type="PANTHER" id="PTHR46404">
    <property type="entry name" value="DNA POLYMERASE IOTA"/>
    <property type="match status" value="1"/>
</dbReference>
<proteinExistence type="inferred from homology"/>
<evidence type="ECO:0000256" key="3">
    <source>
        <dbReference type="ARBA" id="ARBA00022679"/>
    </source>
</evidence>
<dbReference type="Pfam" id="PF00817">
    <property type="entry name" value="IMS"/>
    <property type="match status" value="1"/>
</dbReference>
<feature type="compositionally biased region" description="Polar residues" evidence="4">
    <location>
        <begin position="487"/>
        <end position="496"/>
    </location>
</feature>
<dbReference type="Pfam" id="PF14377">
    <property type="entry name" value="UBM"/>
    <property type="match status" value="2"/>
</dbReference>
<evidence type="ECO:0000313" key="7">
    <source>
        <dbReference type="Proteomes" id="UP000007303"/>
    </source>
</evidence>
<dbReference type="AlphaFoldDB" id="H3CEQ6"/>
<dbReference type="Pfam" id="PF11799">
    <property type="entry name" value="IMS_C"/>
    <property type="match status" value="1"/>
</dbReference>
<dbReference type="PROSITE" id="PS50173">
    <property type="entry name" value="UMUC"/>
    <property type="match status" value="1"/>
</dbReference>
<dbReference type="Gene3D" id="1.10.150.20">
    <property type="entry name" value="5' to 3' exonuclease, C-terminal subdomain"/>
    <property type="match status" value="1"/>
</dbReference>
<evidence type="ECO:0000259" key="5">
    <source>
        <dbReference type="PROSITE" id="PS50173"/>
    </source>
</evidence>
<dbReference type="InterPro" id="IPR043128">
    <property type="entry name" value="Rev_trsase/Diguanyl_cyclase"/>
</dbReference>
<dbReference type="GO" id="GO:0003684">
    <property type="term" value="F:damaged DNA binding"/>
    <property type="evidence" value="ECO:0007669"/>
    <property type="project" value="InterPro"/>
</dbReference>
<evidence type="ECO:0000256" key="2">
    <source>
        <dbReference type="ARBA" id="ARBA00022634"/>
    </source>
</evidence>
<dbReference type="Pfam" id="PF21999">
    <property type="entry name" value="IMS_HHH_1"/>
    <property type="match status" value="1"/>
</dbReference>